<accession>A0A2T7AI99</accession>
<name>A0A2T7AI99_9ENTR</name>
<keyword evidence="1" id="KW-0812">Transmembrane</keyword>
<dbReference type="Proteomes" id="UP000244378">
    <property type="component" value="Unassembled WGS sequence"/>
</dbReference>
<keyword evidence="1" id="KW-1133">Transmembrane helix</keyword>
<evidence type="ECO:0000313" key="3">
    <source>
        <dbReference type="Proteomes" id="UP000244378"/>
    </source>
</evidence>
<proteinExistence type="predicted"/>
<keyword evidence="1" id="KW-0472">Membrane</keyword>
<dbReference type="EMBL" id="MSAE01000063">
    <property type="protein sequence ID" value="PUX07636.1"/>
    <property type="molecule type" value="Genomic_DNA"/>
</dbReference>
<gene>
    <name evidence="2" type="ORF">AUN14_20600</name>
</gene>
<evidence type="ECO:0000313" key="2">
    <source>
        <dbReference type="EMBL" id="PUX07636.1"/>
    </source>
</evidence>
<reference evidence="2 3" key="1">
    <citation type="submission" date="2016-12" db="EMBL/GenBank/DDBJ databases">
        <title>Analysis of the Molecular Diversity Among Cronobacter Species Isolated from Filth Flies Using a Pan Genomic DNA Microarray.</title>
        <authorList>
            <person name="Pava-Ripoll M."/>
            <person name="Tall B."/>
            <person name="Farber J."/>
            <person name="Fanning S."/>
            <person name="Lehner A."/>
            <person name="Stephan R."/>
            <person name="Pagotto F."/>
            <person name="Iverson C."/>
            <person name="Ziobro G."/>
            <person name="Miller A."/>
            <person name="Pearson R."/>
            <person name="Yan Q."/>
            <person name="Kim M."/>
            <person name="Jeong S."/>
            <person name="Park J."/>
            <person name="Jun S."/>
            <person name="Choi H."/>
            <person name="Chung T."/>
            <person name="Yoo Y."/>
            <person name="Park E."/>
            <person name="Hwang S."/>
            <person name="Lee B."/>
            <person name="Sathyamoorthy V."/>
            <person name="Carter L."/>
            <person name="Mammel M."/>
            <person name="Jackson S."/>
            <person name="Kothary M."/>
            <person name="Patel I."/>
            <person name="Grim C."/>
            <person name="Gopinath G."/>
            <person name="Gangiredla J."/>
            <person name="Chase H."/>
        </authorList>
    </citation>
    <scope>NUCLEOTIDE SEQUENCE [LARGE SCALE GENOMIC DNA]</scope>
    <source>
        <strain evidence="2 3">MOD1-Md1s</strain>
    </source>
</reference>
<feature type="transmembrane region" description="Helical" evidence="1">
    <location>
        <begin position="6"/>
        <end position="24"/>
    </location>
</feature>
<evidence type="ECO:0000256" key="1">
    <source>
        <dbReference type="SAM" id="Phobius"/>
    </source>
</evidence>
<organism evidence="2 3">
    <name type="scientific">Cronobacter muytjensii</name>
    <dbReference type="NCBI Taxonomy" id="413501"/>
    <lineage>
        <taxon>Bacteria</taxon>
        <taxon>Pseudomonadati</taxon>
        <taxon>Pseudomonadota</taxon>
        <taxon>Gammaproteobacteria</taxon>
        <taxon>Enterobacterales</taxon>
        <taxon>Enterobacteriaceae</taxon>
        <taxon>Cronobacter</taxon>
    </lineage>
</organism>
<protein>
    <submittedName>
        <fullName evidence="2">Uncharacterized protein</fullName>
    </submittedName>
</protein>
<dbReference type="AlphaFoldDB" id="A0A2T7AI99"/>
<comment type="caution">
    <text evidence="2">The sequence shown here is derived from an EMBL/GenBank/DDBJ whole genome shotgun (WGS) entry which is preliminary data.</text>
</comment>
<sequence>MSVLKIIILKVFMFYLLILHAFIISEVDNIRKRWLSFVSESDCLFEQLVSKFSKLFNKDFSIIDDEGGYIAVAYLCSNLTQEVTIFKDIPNSAITGIIK</sequence>